<feature type="coiled-coil region" evidence="1">
    <location>
        <begin position="168"/>
        <end position="202"/>
    </location>
</feature>
<reference evidence="3" key="1">
    <citation type="journal article" date="2019" name="Sci. Rep.">
        <title>Draft genome of Tanacetum cinerariifolium, the natural source of mosquito coil.</title>
        <authorList>
            <person name="Yamashiro T."/>
            <person name="Shiraishi A."/>
            <person name="Satake H."/>
            <person name="Nakayama K."/>
        </authorList>
    </citation>
    <scope>NUCLEOTIDE SEQUENCE</scope>
</reference>
<evidence type="ECO:0000256" key="1">
    <source>
        <dbReference type="SAM" id="Coils"/>
    </source>
</evidence>
<evidence type="ECO:0000256" key="2">
    <source>
        <dbReference type="SAM" id="MobiDB-lite"/>
    </source>
</evidence>
<dbReference type="AlphaFoldDB" id="A0A6L2P3A1"/>
<accession>A0A6L2P3A1</accession>
<name>A0A6L2P3A1_TANCI</name>
<feature type="coiled-coil region" evidence="1">
    <location>
        <begin position="451"/>
        <end position="485"/>
    </location>
</feature>
<sequence length="596" mass="67312">MSSLFADTHNVVAILEKSDAAEGFEQVIDFLSGSYIHYALTVQWKFLIHTILQSLSAKRTSWNEFSTATASAVICLSKGLGKVSQGLRHIYLRECLLLDNLQRMNAEAQVQVDAAVEENVAEDVAHDALPPPPSHAIPYPSQELSSPLQQPHSSPQAPPQGAEFPTQIQQVLNVCSALTKHVENLENDNAAQKLVIIKLKARVKKLEMANKVKSLKLRRLRKVGASRQIESFNDMEDVFNQGRMIGDMDKDEGIELVKDADIAEYEGRHAAQQVEKQAEIYHIDLDHSSKVLSMQEDDSKVQEVVEVVTTAKLITYVVAAAALQVSAASATIPATKPSIPAAAPTVVATYTRRKKGVIIRDPEEELSLKTPAETPKVKDKGKGIMVETLKLMKKKDQIELDAESARKLHEKINRDHEKFNKDIDWDAAMDHVSVQVKRGNRGRRSEIIKSINETTAQKAAKRRKLSEEAQEAEDLRKRLEVVDDEDDDVFIEATPLARKVPVVDYHIVLVDNKPRFKIIKADETHQLYIRFTTLLKNFNKEDLENLWGIVKDKFSTSKPTIFQMNIYCLHSKQCLKNQMNKMPYGRMKEVFMVWHW</sequence>
<organism evidence="3">
    <name type="scientific">Tanacetum cinerariifolium</name>
    <name type="common">Dalmatian daisy</name>
    <name type="synonym">Chrysanthemum cinerariifolium</name>
    <dbReference type="NCBI Taxonomy" id="118510"/>
    <lineage>
        <taxon>Eukaryota</taxon>
        <taxon>Viridiplantae</taxon>
        <taxon>Streptophyta</taxon>
        <taxon>Embryophyta</taxon>
        <taxon>Tracheophyta</taxon>
        <taxon>Spermatophyta</taxon>
        <taxon>Magnoliopsida</taxon>
        <taxon>eudicotyledons</taxon>
        <taxon>Gunneridae</taxon>
        <taxon>Pentapetalae</taxon>
        <taxon>asterids</taxon>
        <taxon>campanulids</taxon>
        <taxon>Asterales</taxon>
        <taxon>Asteraceae</taxon>
        <taxon>Asteroideae</taxon>
        <taxon>Anthemideae</taxon>
        <taxon>Anthemidinae</taxon>
        <taxon>Tanacetum</taxon>
    </lineage>
</organism>
<feature type="compositionally biased region" description="Low complexity" evidence="2">
    <location>
        <begin position="136"/>
        <end position="155"/>
    </location>
</feature>
<proteinExistence type="predicted"/>
<keyword evidence="1" id="KW-0175">Coiled coil</keyword>
<protein>
    <submittedName>
        <fullName evidence="3">Uncharacterized protein</fullName>
    </submittedName>
</protein>
<gene>
    <name evidence="3" type="ORF">Tci_064067</name>
</gene>
<feature type="region of interest" description="Disordered" evidence="2">
    <location>
        <begin position="126"/>
        <end position="162"/>
    </location>
</feature>
<comment type="caution">
    <text evidence="3">The sequence shown here is derived from an EMBL/GenBank/DDBJ whole genome shotgun (WGS) entry which is preliminary data.</text>
</comment>
<evidence type="ECO:0000313" key="3">
    <source>
        <dbReference type="EMBL" id="GEU92089.1"/>
    </source>
</evidence>
<dbReference type="EMBL" id="BKCJ010010549">
    <property type="protein sequence ID" value="GEU92089.1"/>
    <property type="molecule type" value="Genomic_DNA"/>
</dbReference>